<comment type="caution">
    <text evidence="2">The sequence shown here is derived from an EMBL/GenBank/DDBJ whole genome shotgun (WGS) entry which is preliminary data.</text>
</comment>
<feature type="region of interest" description="Disordered" evidence="1">
    <location>
        <begin position="107"/>
        <end position="207"/>
    </location>
</feature>
<feature type="compositionally biased region" description="Low complexity" evidence="1">
    <location>
        <begin position="51"/>
        <end position="62"/>
    </location>
</feature>
<feature type="non-terminal residue" evidence="2">
    <location>
        <position position="1"/>
    </location>
</feature>
<keyword evidence="3" id="KW-1185">Reference proteome</keyword>
<feature type="compositionally biased region" description="Basic and acidic residues" evidence="1">
    <location>
        <begin position="193"/>
        <end position="207"/>
    </location>
</feature>
<feature type="compositionally biased region" description="Basic residues" evidence="1">
    <location>
        <begin position="147"/>
        <end position="163"/>
    </location>
</feature>
<accession>A0ABN9R927</accession>
<reference evidence="2" key="1">
    <citation type="submission" date="2023-10" db="EMBL/GenBank/DDBJ databases">
        <authorList>
            <person name="Chen Y."/>
            <person name="Shah S."/>
            <person name="Dougan E. K."/>
            <person name="Thang M."/>
            <person name="Chan C."/>
        </authorList>
    </citation>
    <scope>NUCLEOTIDE SEQUENCE [LARGE SCALE GENOMIC DNA]</scope>
</reference>
<dbReference type="Proteomes" id="UP001189429">
    <property type="component" value="Unassembled WGS sequence"/>
</dbReference>
<proteinExistence type="predicted"/>
<feature type="compositionally biased region" description="Gly residues" evidence="1">
    <location>
        <begin position="63"/>
        <end position="75"/>
    </location>
</feature>
<dbReference type="EMBL" id="CAUYUJ010005691">
    <property type="protein sequence ID" value="CAK0814612.1"/>
    <property type="molecule type" value="Genomic_DNA"/>
</dbReference>
<name>A0ABN9R927_9DINO</name>
<evidence type="ECO:0000256" key="1">
    <source>
        <dbReference type="SAM" id="MobiDB-lite"/>
    </source>
</evidence>
<feature type="compositionally biased region" description="Low complexity" evidence="1">
    <location>
        <begin position="121"/>
        <end position="146"/>
    </location>
</feature>
<evidence type="ECO:0000313" key="2">
    <source>
        <dbReference type="EMBL" id="CAK0814612.1"/>
    </source>
</evidence>
<feature type="region of interest" description="Disordered" evidence="1">
    <location>
        <begin position="47"/>
        <end position="85"/>
    </location>
</feature>
<protein>
    <submittedName>
        <fullName evidence="2">Uncharacterized protein</fullName>
    </submittedName>
</protein>
<organism evidence="2 3">
    <name type="scientific">Prorocentrum cordatum</name>
    <dbReference type="NCBI Taxonomy" id="2364126"/>
    <lineage>
        <taxon>Eukaryota</taxon>
        <taxon>Sar</taxon>
        <taxon>Alveolata</taxon>
        <taxon>Dinophyceae</taxon>
        <taxon>Prorocentrales</taxon>
        <taxon>Prorocentraceae</taxon>
        <taxon>Prorocentrum</taxon>
    </lineage>
</organism>
<gene>
    <name evidence="2" type="ORF">PCOR1329_LOCUS18171</name>
</gene>
<evidence type="ECO:0000313" key="3">
    <source>
        <dbReference type="Proteomes" id="UP001189429"/>
    </source>
</evidence>
<sequence>RHGAHDARGPLLPDAWWYWPHGASNGPRARAGAAAAPWYQDMWEPARSPTAAPALSSRPSGAPGAGSGGPGGGDGAAPPLEAPAKPVSLDGYVVEVNGQMSRFFAADSVSDQAPSPEAQQARASSVDGGGSASAAHAPGRQAQRRYQTQRKKRQRMIKKKIRRGQILVSTAEPPPVSAAPTSAEGATLLRANGEVRAREPGCERKRDGEQVLAEVTCSLSAPACDLLPETRWFGGRRFGEGGAVDTVDTTEFSV</sequence>